<dbReference type="PIRSF" id="PIRSF000196">
    <property type="entry name" value="Pro_dehydrog"/>
    <property type="match status" value="1"/>
</dbReference>
<feature type="binding site" evidence="9">
    <location>
        <position position="290"/>
    </location>
    <ligand>
        <name>substrate</name>
    </ligand>
</feature>
<dbReference type="UniPathway" id="UPA00261">
    <property type="reaction ID" value="UER00373"/>
</dbReference>
<dbReference type="EC" id="1.5.5.2" evidence="2"/>
<organism evidence="12 13">
    <name type="scientific">Allonocardiopsis opalescens</name>
    <dbReference type="NCBI Taxonomy" id="1144618"/>
    <lineage>
        <taxon>Bacteria</taxon>
        <taxon>Bacillati</taxon>
        <taxon>Actinomycetota</taxon>
        <taxon>Actinomycetes</taxon>
        <taxon>Streptosporangiales</taxon>
        <taxon>Allonocardiopsis</taxon>
    </lineage>
</organism>
<dbReference type="GO" id="GO:0004657">
    <property type="term" value="F:proline dehydrogenase activity"/>
    <property type="evidence" value="ECO:0007669"/>
    <property type="project" value="UniProtKB-EC"/>
</dbReference>
<evidence type="ECO:0000256" key="4">
    <source>
        <dbReference type="ARBA" id="ARBA00022741"/>
    </source>
</evidence>
<evidence type="ECO:0000259" key="11">
    <source>
        <dbReference type="Pfam" id="PF01619"/>
    </source>
</evidence>
<comment type="pathway">
    <text evidence="1">Amino-acid degradation; L-proline degradation into L-glutamate; L-glutamate from L-proline: step 1/2.</text>
</comment>
<comment type="cofactor">
    <cofactor evidence="10">
        <name>FAD</name>
        <dbReference type="ChEBI" id="CHEBI:57692"/>
    </cofactor>
    <text evidence="10">Binds 1 FAD per subunit.</text>
</comment>
<gene>
    <name evidence="12" type="ORF">CLV72_108324</name>
</gene>
<dbReference type="Pfam" id="PF01619">
    <property type="entry name" value="Pro_dh"/>
    <property type="match status" value="1"/>
</dbReference>
<evidence type="ECO:0000256" key="2">
    <source>
        <dbReference type="ARBA" id="ARBA00012695"/>
    </source>
</evidence>
<keyword evidence="7" id="KW-0642">Proline metabolism</keyword>
<dbReference type="AlphaFoldDB" id="A0A2T0PXP6"/>
<evidence type="ECO:0000256" key="5">
    <source>
        <dbReference type="ARBA" id="ARBA00022827"/>
    </source>
</evidence>
<dbReference type="InterPro" id="IPR015659">
    <property type="entry name" value="Proline_oxidase"/>
</dbReference>
<comment type="caution">
    <text evidence="12">The sequence shown here is derived from an EMBL/GenBank/DDBJ whole genome shotgun (WGS) entry which is preliminary data.</text>
</comment>
<proteinExistence type="predicted"/>
<name>A0A2T0PXP6_9ACTN</name>
<dbReference type="PANTHER" id="PTHR13914">
    <property type="entry name" value="PROLINE OXIDASE"/>
    <property type="match status" value="1"/>
</dbReference>
<dbReference type="PANTHER" id="PTHR13914:SF0">
    <property type="entry name" value="PROLINE DEHYDROGENASE 1, MITOCHONDRIAL"/>
    <property type="match status" value="1"/>
</dbReference>
<evidence type="ECO:0000256" key="3">
    <source>
        <dbReference type="ARBA" id="ARBA00022630"/>
    </source>
</evidence>
<keyword evidence="4 10" id="KW-0547">Nucleotide-binding</keyword>
<keyword evidence="3" id="KW-0285">Flavoprotein</keyword>
<dbReference type="OrthoDB" id="9773461at2"/>
<evidence type="ECO:0000256" key="8">
    <source>
        <dbReference type="ARBA" id="ARBA00048779"/>
    </source>
</evidence>
<dbReference type="Proteomes" id="UP000237846">
    <property type="component" value="Unassembled WGS sequence"/>
</dbReference>
<dbReference type="RefSeq" id="WP_106251165.1">
    <property type="nucleotide sequence ID" value="NZ_PVZC01000008.1"/>
</dbReference>
<feature type="binding site" evidence="10">
    <location>
        <begin position="188"/>
        <end position="190"/>
    </location>
    <ligand>
        <name>FAD</name>
        <dbReference type="ChEBI" id="CHEBI:57692"/>
    </ligand>
</feature>
<feature type="binding site" evidence="9">
    <location>
        <position position="98"/>
    </location>
    <ligand>
        <name>substrate</name>
    </ligand>
</feature>
<dbReference type="Gene3D" id="3.20.20.220">
    <property type="match status" value="1"/>
</dbReference>
<keyword evidence="5 10" id="KW-0274">FAD</keyword>
<evidence type="ECO:0000256" key="10">
    <source>
        <dbReference type="PIRSR" id="PIRSR000196-2"/>
    </source>
</evidence>
<dbReference type="InterPro" id="IPR029041">
    <property type="entry name" value="FAD-linked_oxidoreductase-like"/>
</dbReference>
<feature type="domain" description="Proline dehydrogenase" evidence="11">
    <location>
        <begin position="45"/>
        <end position="300"/>
    </location>
</feature>
<dbReference type="InterPro" id="IPR002872">
    <property type="entry name" value="Proline_DH_dom"/>
</dbReference>
<evidence type="ECO:0000313" key="12">
    <source>
        <dbReference type="EMBL" id="PRX96317.1"/>
    </source>
</evidence>
<protein>
    <recommendedName>
        <fullName evidence="2">proline dehydrogenase</fullName>
        <ecNumber evidence="2">1.5.5.2</ecNumber>
    </recommendedName>
</protein>
<dbReference type="EMBL" id="PVZC01000008">
    <property type="protein sequence ID" value="PRX96317.1"/>
    <property type="molecule type" value="Genomic_DNA"/>
</dbReference>
<evidence type="ECO:0000256" key="1">
    <source>
        <dbReference type="ARBA" id="ARBA00004739"/>
    </source>
</evidence>
<sequence length="307" mass="33483">MLRTALLAAGQSAAIRRAVETLPLSRSVVNRFVAGSHLDDAVRVSSALAADGRHVTLDYLGEDTLDADQAEATVAAYEALLAALGERGLGERAEVSVKLSAVGQRLPYDGEKIALDNARRICAAAEAAGTTVTLDMEDHTTTDSTLDILRALREDHPGTGAVLQAYLRRTEDDCRALAAAGSRVRLCKGAYAEPARVAFTTRAEVDRSYVRCLRVLLAGEGYPMIATHDPRLVAIAASLVRRYGRSPGDHEFQMLYGIRDDEQRRLAAAGSTVRVYVPYGEEWYGYFMRRLAERPANLAFFLRALVR</sequence>
<dbReference type="GO" id="GO:0000166">
    <property type="term" value="F:nucleotide binding"/>
    <property type="evidence" value="ECO:0007669"/>
    <property type="project" value="UniProtKB-KW"/>
</dbReference>
<feature type="binding site" evidence="9">
    <location>
        <position position="289"/>
    </location>
    <ligand>
        <name>substrate</name>
    </ligand>
</feature>
<dbReference type="SUPFAM" id="SSF51730">
    <property type="entry name" value="FAD-linked oxidoreductase"/>
    <property type="match status" value="1"/>
</dbReference>
<evidence type="ECO:0000256" key="6">
    <source>
        <dbReference type="ARBA" id="ARBA00023002"/>
    </source>
</evidence>
<dbReference type="GO" id="GO:0010133">
    <property type="term" value="P:L-proline catabolic process to L-glutamate"/>
    <property type="evidence" value="ECO:0007669"/>
    <property type="project" value="UniProtKB-UniPathway"/>
</dbReference>
<comment type="catalytic activity">
    <reaction evidence="8">
        <text>L-proline + a quinone = (S)-1-pyrroline-5-carboxylate + a quinol + H(+)</text>
        <dbReference type="Rhea" id="RHEA:23784"/>
        <dbReference type="ChEBI" id="CHEBI:15378"/>
        <dbReference type="ChEBI" id="CHEBI:17388"/>
        <dbReference type="ChEBI" id="CHEBI:24646"/>
        <dbReference type="ChEBI" id="CHEBI:60039"/>
        <dbReference type="ChEBI" id="CHEBI:132124"/>
        <dbReference type="EC" id="1.5.5.2"/>
    </reaction>
</comment>
<keyword evidence="13" id="KW-1185">Reference proteome</keyword>
<evidence type="ECO:0000256" key="9">
    <source>
        <dbReference type="PIRSR" id="PIRSR000196-1"/>
    </source>
</evidence>
<accession>A0A2T0PXP6</accession>
<evidence type="ECO:0000256" key="7">
    <source>
        <dbReference type="ARBA" id="ARBA00023062"/>
    </source>
</evidence>
<keyword evidence="6" id="KW-0560">Oxidoreductase</keyword>
<dbReference type="InterPro" id="IPR008219">
    <property type="entry name" value="PRODH_bac_arc"/>
</dbReference>
<feature type="binding site" evidence="10">
    <location>
        <position position="164"/>
    </location>
    <ligand>
        <name>FAD</name>
        <dbReference type="ChEBI" id="CHEBI:57692"/>
    </ligand>
</feature>
<feature type="binding site" evidence="10">
    <location>
        <position position="136"/>
    </location>
    <ligand>
        <name>FAD</name>
        <dbReference type="ChEBI" id="CHEBI:57692"/>
    </ligand>
</feature>
<evidence type="ECO:0000313" key="13">
    <source>
        <dbReference type="Proteomes" id="UP000237846"/>
    </source>
</evidence>
<reference evidence="12 13" key="1">
    <citation type="submission" date="2018-03" db="EMBL/GenBank/DDBJ databases">
        <title>Genomic Encyclopedia of Archaeal and Bacterial Type Strains, Phase II (KMG-II): from individual species to whole genera.</title>
        <authorList>
            <person name="Goeker M."/>
        </authorList>
    </citation>
    <scope>NUCLEOTIDE SEQUENCE [LARGE SCALE GENOMIC DNA]</scope>
    <source>
        <strain evidence="12 13">DSM 45601</strain>
    </source>
</reference>
<feature type="binding site" evidence="10">
    <location>
        <begin position="227"/>
        <end position="228"/>
    </location>
    <ligand>
        <name>FAD</name>
        <dbReference type="ChEBI" id="CHEBI:57692"/>
    </ligand>
</feature>